<protein>
    <submittedName>
        <fullName evidence="2">Uncharacterized protein</fullName>
    </submittedName>
</protein>
<organism evidence="2 3">
    <name type="scientific">Sphaeroforma arctica JP610</name>
    <dbReference type="NCBI Taxonomy" id="667725"/>
    <lineage>
        <taxon>Eukaryota</taxon>
        <taxon>Ichthyosporea</taxon>
        <taxon>Ichthyophonida</taxon>
        <taxon>Sphaeroforma</taxon>
    </lineage>
</organism>
<gene>
    <name evidence="2" type="ORF">SARC_02935</name>
</gene>
<feature type="compositionally biased region" description="Polar residues" evidence="1">
    <location>
        <begin position="1"/>
        <end position="22"/>
    </location>
</feature>
<accession>A0A0L0G9B2</accession>
<feature type="compositionally biased region" description="Polar residues" evidence="1">
    <location>
        <begin position="30"/>
        <end position="48"/>
    </location>
</feature>
<dbReference type="Proteomes" id="UP000054560">
    <property type="component" value="Unassembled WGS sequence"/>
</dbReference>
<dbReference type="GeneID" id="25903439"/>
<feature type="compositionally biased region" description="Basic and acidic residues" evidence="1">
    <location>
        <begin position="81"/>
        <end position="92"/>
    </location>
</feature>
<proteinExistence type="predicted"/>
<dbReference type="AlphaFoldDB" id="A0A0L0G9B2"/>
<evidence type="ECO:0000256" key="1">
    <source>
        <dbReference type="SAM" id="MobiDB-lite"/>
    </source>
</evidence>
<reference evidence="2 3" key="1">
    <citation type="submission" date="2011-02" db="EMBL/GenBank/DDBJ databases">
        <title>The Genome Sequence of Sphaeroforma arctica JP610.</title>
        <authorList>
            <consortium name="The Broad Institute Genome Sequencing Platform"/>
            <person name="Russ C."/>
            <person name="Cuomo C."/>
            <person name="Young S.K."/>
            <person name="Zeng Q."/>
            <person name="Gargeya S."/>
            <person name="Alvarado L."/>
            <person name="Berlin A."/>
            <person name="Chapman S.B."/>
            <person name="Chen Z."/>
            <person name="Freedman E."/>
            <person name="Gellesch M."/>
            <person name="Goldberg J."/>
            <person name="Griggs A."/>
            <person name="Gujja S."/>
            <person name="Heilman E."/>
            <person name="Heiman D."/>
            <person name="Howarth C."/>
            <person name="Mehta T."/>
            <person name="Neiman D."/>
            <person name="Pearson M."/>
            <person name="Roberts A."/>
            <person name="Saif S."/>
            <person name="Shea T."/>
            <person name="Shenoy N."/>
            <person name="Sisk P."/>
            <person name="Stolte C."/>
            <person name="Sykes S."/>
            <person name="White J."/>
            <person name="Yandava C."/>
            <person name="Burger G."/>
            <person name="Gray M.W."/>
            <person name="Holland P.W.H."/>
            <person name="King N."/>
            <person name="Lang F.B.F."/>
            <person name="Roger A.J."/>
            <person name="Ruiz-Trillo I."/>
            <person name="Haas B."/>
            <person name="Nusbaum C."/>
            <person name="Birren B."/>
        </authorList>
    </citation>
    <scope>NUCLEOTIDE SEQUENCE [LARGE SCALE GENOMIC DNA]</scope>
    <source>
        <strain evidence="2 3">JP610</strain>
    </source>
</reference>
<evidence type="ECO:0000313" key="3">
    <source>
        <dbReference type="Proteomes" id="UP000054560"/>
    </source>
</evidence>
<feature type="compositionally biased region" description="Polar residues" evidence="1">
    <location>
        <begin position="67"/>
        <end position="77"/>
    </location>
</feature>
<dbReference type="RefSeq" id="XP_014158755.1">
    <property type="nucleotide sequence ID" value="XM_014303280.1"/>
</dbReference>
<sequence length="191" mass="21388">MNNASETTFFSVDTSDMPQNGRPQAEAILQHTQTAKQQRNERSTTPSNVDFIDRGVQAPDPTGTMRPVSQDQQQETATPRVDVRSTEGEYPRYHKPGGGGGGVDKAEVETVILRITLRVFFGNNSLSSRNTTNVYCDFRALRSLRPPTTLSSISEEQARFIMDWVTHRLTKTVVRNHVEPSRQGRAVQSPR</sequence>
<evidence type="ECO:0000313" key="2">
    <source>
        <dbReference type="EMBL" id="KNC84853.1"/>
    </source>
</evidence>
<keyword evidence="3" id="KW-1185">Reference proteome</keyword>
<feature type="region of interest" description="Disordered" evidence="1">
    <location>
        <begin position="1"/>
        <end position="102"/>
    </location>
</feature>
<dbReference type="EMBL" id="KQ241736">
    <property type="protein sequence ID" value="KNC84853.1"/>
    <property type="molecule type" value="Genomic_DNA"/>
</dbReference>
<name>A0A0L0G9B2_9EUKA</name>